<feature type="binding site" evidence="2">
    <location>
        <position position="100"/>
    </location>
    <ligand>
        <name>Fe cation</name>
        <dbReference type="ChEBI" id="CHEBI:24875"/>
    </ligand>
</feature>
<feature type="binding site" evidence="2">
    <location>
        <position position="55"/>
    </location>
    <ligand>
        <name>Fe cation</name>
        <dbReference type="ChEBI" id="CHEBI:24875"/>
    </ligand>
</feature>
<accession>T0GX93</accession>
<dbReference type="SUPFAM" id="SSF51182">
    <property type="entry name" value="RmlC-like cupins"/>
    <property type="match status" value="1"/>
</dbReference>
<dbReference type="Gene3D" id="2.60.120.10">
    <property type="entry name" value="Jelly Rolls"/>
    <property type="match status" value="2"/>
</dbReference>
<evidence type="ECO:0008006" key="8">
    <source>
        <dbReference type="Google" id="ProtNLM"/>
    </source>
</evidence>
<dbReference type="InterPro" id="IPR012093">
    <property type="entry name" value="Pirin"/>
</dbReference>
<comment type="cofactor">
    <cofactor evidence="2">
        <name>Fe cation</name>
        <dbReference type="ChEBI" id="CHEBI:24875"/>
    </cofactor>
    <text evidence="2">Binds 1 Fe cation per subunit.</text>
</comment>
<dbReference type="PANTHER" id="PTHR13903:SF8">
    <property type="entry name" value="PIRIN"/>
    <property type="match status" value="1"/>
</dbReference>
<name>T0GX93_9SPHN</name>
<feature type="domain" description="Pirin N-terminal" evidence="4">
    <location>
        <begin position="44"/>
        <end position="118"/>
    </location>
</feature>
<dbReference type="RefSeq" id="WP_021235888.1">
    <property type="nucleotide sequence ID" value="NZ_ATHL01000145.1"/>
</dbReference>
<dbReference type="AlphaFoldDB" id="T0GX93"/>
<feature type="domain" description="Pirin C-terminal" evidence="5">
    <location>
        <begin position="176"/>
        <end position="275"/>
    </location>
</feature>
<feature type="binding site" evidence="2">
    <location>
        <position position="53"/>
    </location>
    <ligand>
        <name>Fe cation</name>
        <dbReference type="ChEBI" id="CHEBI:24875"/>
    </ligand>
</feature>
<evidence type="ECO:0000256" key="2">
    <source>
        <dbReference type="PIRSR" id="PIRSR006232-1"/>
    </source>
</evidence>
<protein>
    <recommendedName>
        <fullName evidence="8">Pirin</fullName>
    </recommendedName>
</protein>
<comment type="caution">
    <text evidence="6">The sequence shown here is derived from an EMBL/GenBank/DDBJ whole genome shotgun (WGS) entry which is preliminary data.</text>
</comment>
<dbReference type="PIRSF" id="PIRSF006232">
    <property type="entry name" value="Pirin"/>
    <property type="match status" value="1"/>
</dbReference>
<keyword evidence="2" id="KW-0479">Metal-binding</keyword>
<keyword evidence="7" id="KW-1185">Reference proteome</keyword>
<dbReference type="InterPro" id="IPR003829">
    <property type="entry name" value="Pirin_N_dom"/>
</dbReference>
<organism evidence="6 7">
    <name type="scientific">Novosphingobium lindaniclasticum LE124</name>
    <dbReference type="NCBI Taxonomy" id="1096930"/>
    <lineage>
        <taxon>Bacteria</taxon>
        <taxon>Pseudomonadati</taxon>
        <taxon>Pseudomonadota</taxon>
        <taxon>Alphaproteobacteria</taxon>
        <taxon>Sphingomonadales</taxon>
        <taxon>Sphingomonadaceae</taxon>
        <taxon>Novosphingobium</taxon>
    </lineage>
</organism>
<proteinExistence type="inferred from homology"/>
<evidence type="ECO:0000313" key="7">
    <source>
        <dbReference type="Proteomes" id="UP000015527"/>
    </source>
</evidence>
<sequence>MSLILSPVVNAEAATLGGHFSGHRLDLAGLGDFASPVMGFDQYRMSGPTFAPHPHAGFSAVSYVFEDSPGGLRNRDSLQHDLVIEPGAMVWTQAGSGVVHDEFPARTGEEVHGVQIFINLPRRKKDLPPRMLAIAPADVPEVVDAAGNRTRVLTGRFTDAASPVEPAEPFDLFDVTARGAWRFRVPARRNVLVYVLSGAVEVGAGDQVRQVEAFQAVAGQADEEDDLHVKAREPAQFLLLSGTDPREPVAVYGPFIMNDQAQLTAAFERYRRGEMGRLSPIT</sequence>
<reference evidence="6 7" key="1">
    <citation type="journal article" date="2013" name="Genome Announc.">
        <title>Genome Sequence of Novosphingobium lindaniclasticum LE124T, Isolated from a Hexachlorocyclohexane Dumpsite.</title>
        <authorList>
            <person name="Saxena A."/>
            <person name="Nayyar N."/>
            <person name="Sangwan N."/>
            <person name="Kumari R."/>
            <person name="Khurana J.P."/>
            <person name="Lal R."/>
        </authorList>
    </citation>
    <scope>NUCLEOTIDE SEQUENCE [LARGE SCALE GENOMIC DNA]</scope>
    <source>
        <strain evidence="6 7">LE124</strain>
    </source>
</reference>
<evidence type="ECO:0000259" key="4">
    <source>
        <dbReference type="Pfam" id="PF02678"/>
    </source>
</evidence>
<dbReference type="Pfam" id="PF02678">
    <property type="entry name" value="Pirin"/>
    <property type="match status" value="1"/>
</dbReference>
<comment type="similarity">
    <text evidence="1 3">Belongs to the pirin family.</text>
</comment>
<evidence type="ECO:0000256" key="3">
    <source>
        <dbReference type="RuleBase" id="RU003457"/>
    </source>
</evidence>
<dbReference type="Proteomes" id="UP000015527">
    <property type="component" value="Unassembled WGS sequence"/>
</dbReference>
<evidence type="ECO:0000259" key="5">
    <source>
        <dbReference type="Pfam" id="PF05726"/>
    </source>
</evidence>
<keyword evidence="2" id="KW-0408">Iron</keyword>
<dbReference type="InterPro" id="IPR014710">
    <property type="entry name" value="RmlC-like_jellyroll"/>
</dbReference>
<dbReference type="GO" id="GO:0046872">
    <property type="term" value="F:metal ion binding"/>
    <property type="evidence" value="ECO:0007669"/>
    <property type="project" value="UniProtKB-KW"/>
</dbReference>
<gene>
    <name evidence="6" type="ORF">L284_21065</name>
</gene>
<dbReference type="CDD" id="cd02247">
    <property type="entry name" value="cupin_pirin_C"/>
    <property type="match status" value="1"/>
</dbReference>
<dbReference type="InterPro" id="IPR011051">
    <property type="entry name" value="RmlC_Cupin_sf"/>
</dbReference>
<dbReference type="OrthoDB" id="9780903at2"/>
<dbReference type="InterPro" id="IPR008778">
    <property type="entry name" value="Pirin_C_dom"/>
</dbReference>
<dbReference type="EMBL" id="ATHL01000145">
    <property type="protein sequence ID" value="EQB08586.1"/>
    <property type="molecule type" value="Genomic_DNA"/>
</dbReference>
<dbReference type="PANTHER" id="PTHR13903">
    <property type="entry name" value="PIRIN-RELATED"/>
    <property type="match status" value="1"/>
</dbReference>
<feature type="binding site" evidence="2">
    <location>
        <position position="102"/>
    </location>
    <ligand>
        <name>Fe cation</name>
        <dbReference type="ChEBI" id="CHEBI:24875"/>
    </ligand>
</feature>
<evidence type="ECO:0000313" key="6">
    <source>
        <dbReference type="EMBL" id="EQB08586.1"/>
    </source>
</evidence>
<dbReference type="Pfam" id="PF05726">
    <property type="entry name" value="Pirin_C"/>
    <property type="match status" value="1"/>
</dbReference>
<evidence type="ECO:0000256" key="1">
    <source>
        <dbReference type="ARBA" id="ARBA00008416"/>
    </source>
</evidence>
<dbReference type="eggNOG" id="COG1741">
    <property type="taxonomic scope" value="Bacteria"/>
</dbReference>
<dbReference type="PATRIC" id="fig|1096930.3.peg.4139"/>